<organism evidence="2">
    <name type="scientific">Anopheles gambiae</name>
    <name type="common">African malaria mosquito</name>
    <dbReference type="NCBI Taxonomy" id="7165"/>
    <lineage>
        <taxon>Eukaryota</taxon>
        <taxon>Metazoa</taxon>
        <taxon>Ecdysozoa</taxon>
        <taxon>Arthropoda</taxon>
        <taxon>Hexapoda</taxon>
        <taxon>Insecta</taxon>
        <taxon>Pterygota</taxon>
        <taxon>Neoptera</taxon>
        <taxon>Endopterygota</taxon>
        <taxon>Diptera</taxon>
        <taxon>Nematocera</taxon>
        <taxon>Culicoidea</taxon>
        <taxon>Culicidae</taxon>
        <taxon>Anophelinae</taxon>
        <taxon>Anopheles</taxon>
    </lineage>
</organism>
<feature type="region of interest" description="Disordered" evidence="1">
    <location>
        <begin position="174"/>
        <end position="194"/>
    </location>
</feature>
<dbReference type="AlphaFoldDB" id="Q5TMT6"/>
<feature type="non-terminal residue" evidence="2">
    <location>
        <position position="1"/>
    </location>
</feature>
<reference evidence="2" key="4">
    <citation type="journal article" date="2007" name="Genome Biol.">
        <title>Update of the Anopheles gambiae PEST genome assembly.</title>
        <authorList>
            <person name="Sharakhova M.V."/>
            <person name="Hammond M.P."/>
            <person name="Lobo N.F."/>
            <person name="Krzywinski J."/>
            <person name="Unger M.F."/>
            <person name="Hillenmeyer M.E."/>
            <person name="Bruggner R.V."/>
            <person name="Birney E."/>
            <person name="Collins F.H."/>
        </authorList>
    </citation>
    <scope>NUCLEOTIDE SEQUENCE</scope>
    <source>
        <strain evidence="2">PEST</strain>
    </source>
</reference>
<evidence type="ECO:0000313" key="2">
    <source>
        <dbReference type="EMBL" id="EAL38809.2"/>
    </source>
</evidence>
<dbReference type="VEuPathDB" id="VectorBase:AGAMI1_010892"/>
<comment type="caution">
    <text evidence="2">The sequence shown here is derived from an EMBL/GenBank/DDBJ whole genome shotgun (WGS) entry which is preliminary data.</text>
</comment>
<dbReference type="VEuPathDB" id="VectorBase:AGAP029590"/>
<protein>
    <submittedName>
        <fullName evidence="2">AGAP011995-PA</fullName>
    </submittedName>
</protein>
<reference evidence="2" key="3">
    <citation type="journal article" date="2004" name="Trends Parasitol.">
        <title>The Anopheles gambiae genome: an update.</title>
        <authorList>
            <person name="Mongin E."/>
            <person name="Louis C."/>
            <person name="Holt R.A."/>
            <person name="Birney E."/>
            <person name="Collins F.H."/>
        </authorList>
    </citation>
    <scope>NUCLEOTIDE SEQUENCE</scope>
    <source>
        <strain evidence="2">PEST</strain>
    </source>
</reference>
<dbReference type="PaxDb" id="7165-AGAP011995-PA"/>
<dbReference type="EMBL" id="AAAB01008986">
    <property type="protein sequence ID" value="EAL38809.2"/>
    <property type="molecule type" value="Genomic_DNA"/>
</dbReference>
<accession>Q5TMT6</accession>
<reference evidence="2" key="1">
    <citation type="journal article" date="2002" name="Science">
        <title>The genome sequence of the malaria mosquito Anopheles gambiae.</title>
        <authorList>
            <person name="Holt R.A."/>
            <person name="Subramanian G.M."/>
            <person name="Halpern A."/>
            <person name="Sutton G.G."/>
            <person name="Charlab R."/>
            <person name="Nusskern D.R."/>
            <person name="Wincker P."/>
            <person name="Clark A.G."/>
            <person name="Ribeiro J.M."/>
            <person name="Wides R."/>
            <person name="Salzberg S.L."/>
            <person name="Loftus B."/>
            <person name="Yandell M."/>
            <person name="Majoros W.H."/>
            <person name="Rusch D.B."/>
            <person name="Lai Z."/>
            <person name="Kraft C.L."/>
            <person name="Abril J.F."/>
            <person name="Anthouard V."/>
            <person name="Arensburger P."/>
            <person name="Atkinson P.W."/>
            <person name="Baden H."/>
            <person name="de Berardinis V."/>
            <person name="Baldwin D."/>
            <person name="Benes V."/>
            <person name="Biedler J."/>
            <person name="Blass C."/>
            <person name="Bolanos R."/>
            <person name="Boscus D."/>
            <person name="Barnstead M."/>
            <person name="Cai S."/>
            <person name="Center A."/>
            <person name="Chaturverdi K."/>
            <person name="Christophides G.K."/>
            <person name="Chrystal M.A."/>
            <person name="Clamp M."/>
            <person name="Cravchik A."/>
            <person name="Curwen V."/>
            <person name="Dana A."/>
            <person name="Delcher A."/>
            <person name="Dew I."/>
            <person name="Evans C.A."/>
            <person name="Flanigan M."/>
            <person name="Grundschober-Freimoser A."/>
            <person name="Friedli L."/>
            <person name="Gu Z."/>
            <person name="Guan P."/>
            <person name="Guigo R."/>
            <person name="Hillenmeyer M.E."/>
            <person name="Hladun S.L."/>
            <person name="Hogan J.R."/>
            <person name="Hong Y.S."/>
            <person name="Hoover J."/>
            <person name="Jaillon O."/>
            <person name="Ke Z."/>
            <person name="Kodira C."/>
            <person name="Kokoza E."/>
            <person name="Koutsos A."/>
            <person name="Letunic I."/>
            <person name="Levitsky A."/>
            <person name="Liang Y."/>
            <person name="Lin J.J."/>
            <person name="Lobo N.F."/>
            <person name="Lopez J.R."/>
            <person name="Malek J.A."/>
            <person name="McIntosh T.C."/>
            <person name="Meister S."/>
            <person name="Miller J."/>
            <person name="Mobarry C."/>
            <person name="Mongin E."/>
            <person name="Murphy S.D."/>
            <person name="O'Brochta D.A."/>
            <person name="Pfannkoch C."/>
            <person name="Qi R."/>
            <person name="Regier M.A."/>
            <person name="Remington K."/>
            <person name="Shao H."/>
            <person name="Sharakhova M.V."/>
            <person name="Sitter C.D."/>
            <person name="Shetty J."/>
            <person name="Smith T.J."/>
            <person name="Strong R."/>
            <person name="Sun J."/>
            <person name="Thomasova D."/>
            <person name="Ton L.Q."/>
            <person name="Topalis P."/>
            <person name="Tu Z."/>
            <person name="Unger M.F."/>
            <person name="Walenz B."/>
            <person name="Wang A."/>
            <person name="Wang J."/>
            <person name="Wang M."/>
            <person name="Wang X."/>
            <person name="Woodford K.J."/>
            <person name="Wortman J.R."/>
            <person name="Wu M."/>
            <person name="Yao A."/>
            <person name="Zdobnov E.M."/>
            <person name="Zhang H."/>
            <person name="Zhao Q."/>
            <person name="Zhao S."/>
            <person name="Zhu S.C."/>
            <person name="Zhimulev I."/>
            <person name="Coluzzi M."/>
            <person name="della Torre A."/>
            <person name="Roth C.W."/>
            <person name="Louis C."/>
            <person name="Kalush F."/>
            <person name="Mural R.J."/>
            <person name="Myers E.W."/>
            <person name="Adams M.D."/>
            <person name="Smith H.O."/>
            <person name="Broder S."/>
            <person name="Gardner M.J."/>
            <person name="Fraser C.M."/>
            <person name="Birney E."/>
            <person name="Bork P."/>
            <person name="Brey P.T."/>
            <person name="Venter J.C."/>
            <person name="Weissenbach J."/>
            <person name="Kafatos F.C."/>
            <person name="Collins F.H."/>
            <person name="Hoffman S.L."/>
        </authorList>
    </citation>
    <scope>NUCLEOTIDE SEQUENCE [LARGE SCALE GENOMIC DNA]</scope>
    <source>
        <strain evidence="2">PEST</strain>
    </source>
</reference>
<reference evidence="2" key="2">
    <citation type="submission" date="2002-03" db="EMBL/GenBank/DDBJ databases">
        <authorList>
            <consortium name="The Anopheles Genome Sequencing Consortium"/>
        </authorList>
    </citation>
    <scope>NUCLEOTIDE SEQUENCE</scope>
    <source>
        <strain evidence="2">PEST</strain>
    </source>
</reference>
<gene>
    <name evidence="2" type="ORF">AgaP_AGAP011995</name>
</gene>
<dbReference type="PANTHER" id="PTHR13578">
    <property type="entry name" value="ADDITIONAL SEX COMBS LIKE PROTEIN ASXL"/>
    <property type="match status" value="1"/>
</dbReference>
<sequence>QHGQQIISVSAAPTIVHATAAASNNNGTVGGNVNVGVTAAAGATPTGAAAAAGTFGGKYVLVQRAAHIGDIVTPRAASAPPTHNQIQIHHVPVSPHAHQQQQQQQQQLHQQMSAVQQQQLSQQVVQHQLQQQQQHQFQQQQGQLQQIAAGANAVAPASLQAAITRRIPSTHVITYGQDDSGGTEAEDGAGTNNA</sequence>
<dbReference type="InParanoid" id="Q5TMT6"/>
<reference evidence="2" key="5">
    <citation type="submission" date="2011-05" db="EMBL/GenBank/DDBJ databases">
        <authorList>
            <consortium name="VectorBase"/>
        </authorList>
    </citation>
    <scope>NUCLEOTIDE SEQUENCE</scope>
    <source>
        <strain evidence="2">PEST</strain>
    </source>
</reference>
<name>Q5TMT6_ANOGA</name>
<dbReference type="eggNOG" id="ENOG502RTJD">
    <property type="taxonomic scope" value="Eukaryota"/>
</dbReference>
<proteinExistence type="predicted"/>
<evidence type="ECO:0000256" key="1">
    <source>
        <dbReference type="SAM" id="MobiDB-lite"/>
    </source>
</evidence>
<feature type="non-terminal residue" evidence="2">
    <location>
        <position position="194"/>
    </location>
</feature>
<dbReference type="InterPro" id="IPR024811">
    <property type="entry name" value="ASX/ASX-like"/>
</dbReference>
<dbReference type="STRING" id="7165.Q5TMT6"/>
<dbReference type="PANTHER" id="PTHR13578:SF20">
    <property type="entry name" value="POLYCOMB PROTEIN ASX"/>
    <property type="match status" value="1"/>
</dbReference>